<reference evidence="4 5" key="1">
    <citation type="submission" date="2016-04" db="EMBL/GenBank/DDBJ databases">
        <title>Draft genome sequence of freshwater magnetotactic bacteria Magnetospirillum marisnigri SP-1 and Magnetospirillum moscoviense BB-1.</title>
        <authorList>
            <person name="Koziaeva V."/>
            <person name="Dziuba M.V."/>
            <person name="Ivanov T.M."/>
            <person name="Kuznetsov B."/>
            <person name="Grouzdev D.S."/>
        </authorList>
    </citation>
    <scope>NUCLEOTIDE SEQUENCE [LARGE SCALE GENOMIC DNA]</scope>
    <source>
        <strain evidence="4 5">BB-1</strain>
    </source>
</reference>
<evidence type="ECO:0000313" key="4">
    <source>
        <dbReference type="EMBL" id="OAN45337.1"/>
    </source>
</evidence>
<keyword evidence="1" id="KW-0479">Metal-binding</keyword>
<comment type="caution">
    <text evidence="4">The sequence shown here is derived from an EMBL/GenBank/DDBJ whole genome shotgun (WGS) entry which is preliminary data.</text>
</comment>
<accession>A0A178MAY1</accession>
<protein>
    <submittedName>
        <fullName evidence="4">Phosphohydrolase</fullName>
    </submittedName>
</protein>
<feature type="domain" description="HD" evidence="3">
    <location>
        <begin position="16"/>
        <end position="175"/>
    </location>
</feature>
<dbReference type="Proteomes" id="UP000078543">
    <property type="component" value="Unassembled WGS sequence"/>
</dbReference>
<gene>
    <name evidence="4" type="ORF">A6A05_04230</name>
</gene>
<dbReference type="GO" id="GO:0005737">
    <property type="term" value="C:cytoplasm"/>
    <property type="evidence" value="ECO:0007669"/>
    <property type="project" value="TreeGrafter"/>
</dbReference>
<dbReference type="OrthoDB" id="9796032at2"/>
<dbReference type="GO" id="GO:0002953">
    <property type="term" value="F:5'-deoxynucleotidase activity"/>
    <property type="evidence" value="ECO:0007669"/>
    <property type="project" value="InterPro"/>
</dbReference>
<evidence type="ECO:0000313" key="5">
    <source>
        <dbReference type="Proteomes" id="UP000078543"/>
    </source>
</evidence>
<dbReference type="SUPFAM" id="SSF109604">
    <property type="entry name" value="HD-domain/PDEase-like"/>
    <property type="match status" value="1"/>
</dbReference>
<proteinExistence type="predicted"/>
<dbReference type="InterPro" id="IPR039356">
    <property type="entry name" value="YfbR/HDDC2"/>
</dbReference>
<dbReference type="InterPro" id="IPR006674">
    <property type="entry name" value="HD_domain"/>
</dbReference>
<evidence type="ECO:0000256" key="1">
    <source>
        <dbReference type="ARBA" id="ARBA00022723"/>
    </source>
</evidence>
<keyword evidence="2 4" id="KW-0378">Hydrolase</keyword>
<evidence type="ECO:0000259" key="3">
    <source>
        <dbReference type="Pfam" id="PF13023"/>
    </source>
</evidence>
<dbReference type="STRING" id="1437059.A6A05_04230"/>
<organism evidence="4 5">
    <name type="scientific">Magnetospirillum moscoviense</name>
    <dbReference type="NCBI Taxonomy" id="1437059"/>
    <lineage>
        <taxon>Bacteria</taxon>
        <taxon>Pseudomonadati</taxon>
        <taxon>Pseudomonadota</taxon>
        <taxon>Alphaproteobacteria</taxon>
        <taxon>Rhodospirillales</taxon>
        <taxon>Rhodospirillaceae</taxon>
        <taxon>Magnetospirillum</taxon>
    </lineage>
</organism>
<dbReference type="RefSeq" id="WP_068504095.1">
    <property type="nucleotide sequence ID" value="NZ_LWQU01000185.1"/>
</dbReference>
<dbReference type="Gene3D" id="1.10.3210.10">
    <property type="entry name" value="Hypothetical protein af1432"/>
    <property type="match status" value="1"/>
</dbReference>
<name>A0A178MAY1_9PROT</name>
<sequence>MNPDRLTRQLAFVAELDRLKTVTRQTLLADSSRPENDAEHSWHVAVMALLLAEYAPAGADATKACHMLLIHDVVEIDAGDTFIHDEAGNASKAAREEEAAQRLYGILPPDQGEVLAALWREYEDRATPTALYADALDRLQPIINNFATQGATWHSNHVTADKVRELVKRIAAGAPALGEYAAELVEEAVRRGYLAP</sequence>
<dbReference type="GO" id="GO:0046872">
    <property type="term" value="F:metal ion binding"/>
    <property type="evidence" value="ECO:0007669"/>
    <property type="project" value="UniProtKB-KW"/>
</dbReference>
<dbReference type="PANTHER" id="PTHR11845:SF13">
    <property type="entry name" value="5'-DEOXYNUCLEOTIDASE HDDC2"/>
    <property type="match status" value="1"/>
</dbReference>
<evidence type="ECO:0000256" key="2">
    <source>
        <dbReference type="ARBA" id="ARBA00022801"/>
    </source>
</evidence>
<keyword evidence="5" id="KW-1185">Reference proteome</keyword>
<dbReference type="AlphaFoldDB" id="A0A178MAY1"/>
<dbReference type="EMBL" id="LWQU01000185">
    <property type="protein sequence ID" value="OAN45337.1"/>
    <property type="molecule type" value="Genomic_DNA"/>
</dbReference>
<dbReference type="Pfam" id="PF13023">
    <property type="entry name" value="HD_3"/>
    <property type="match status" value="1"/>
</dbReference>
<dbReference type="PANTHER" id="PTHR11845">
    <property type="entry name" value="5'-DEOXYNUCLEOTIDASE HDDC2"/>
    <property type="match status" value="1"/>
</dbReference>